<dbReference type="RefSeq" id="WP_254014259.1">
    <property type="nucleotide sequence ID" value="NZ_JAMZMM010000344.1"/>
</dbReference>
<protein>
    <submittedName>
        <fullName evidence="1">Uncharacterized protein</fullName>
    </submittedName>
</protein>
<proteinExistence type="predicted"/>
<keyword evidence="2" id="KW-1185">Reference proteome</keyword>
<sequence>MAIVLQLDPEVESRLIAQAAAQGKSAEELLKILVERLLGYPAPLTPVTLSPQEKAERFLRWVKSHDKIEAPLLSDEAISRASIYK</sequence>
<dbReference type="Proteomes" id="UP001204953">
    <property type="component" value="Unassembled WGS sequence"/>
</dbReference>
<dbReference type="AlphaFoldDB" id="A0AAE3KUH5"/>
<name>A0AAE3KUH5_9CYAN</name>
<dbReference type="EMBL" id="JAMZMM010000344">
    <property type="protein sequence ID" value="MCP2731522.1"/>
    <property type="molecule type" value="Genomic_DNA"/>
</dbReference>
<organism evidence="1 2">
    <name type="scientific">Limnofasciculus baicalensis BBK-W-15</name>
    <dbReference type="NCBI Taxonomy" id="2699891"/>
    <lineage>
        <taxon>Bacteria</taxon>
        <taxon>Bacillati</taxon>
        <taxon>Cyanobacteriota</taxon>
        <taxon>Cyanophyceae</taxon>
        <taxon>Coleofasciculales</taxon>
        <taxon>Coleofasciculaceae</taxon>
        <taxon>Limnofasciculus</taxon>
        <taxon>Limnofasciculus baicalensis</taxon>
    </lineage>
</organism>
<comment type="caution">
    <text evidence="1">The sequence shown here is derived from an EMBL/GenBank/DDBJ whole genome shotgun (WGS) entry which is preliminary data.</text>
</comment>
<evidence type="ECO:0000313" key="2">
    <source>
        <dbReference type="Proteomes" id="UP001204953"/>
    </source>
</evidence>
<reference evidence="1" key="1">
    <citation type="submission" date="2022-06" db="EMBL/GenBank/DDBJ databases">
        <title>New cyanobacteria of genus Symplocastrum in benthos of Lake Baikal.</title>
        <authorList>
            <person name="Sorokovikova E."/>
            <person name="Tikhonova I."/>
            <person name="Krasnopeev A."/>
            <person name="Evseev P."/>
            <person name="Gladkikh A."/>
            <person name="Belykh O."/>
        </authorList>
    </citation>
    <scope>NUCLEOTIDE SEQUENCE</scope>
    <source>
        <strain evidence="1">BBK-W-15</strain>
    </source>
</reference>
<accession>A0AAE3KUH5</accession>
<gene>
    <name evidence="1" type="ORF">NJ959_24140</name>
</gene>
<evidence type="ECO:0000313" key="1">
    <source>
        <dbReference type="EMBL" id="MCP2731522.1"/>
    </source>
</evidence>